<dbReference type="Proteomes" id="UP000321947">
    <property type="component" value="Unassembled WGS sequence"/>
</dbReference>
<name>A0A5D3E688_CUCMM</name>
<accession>A0A5D3E688</accession>
<evidence type="ECO:0000313" key="5">
    <source>
        <dbReference type="Proteomes" id="UP000321947"/>
    </source>
</evidence>
<dbReference type="Proteomes" id="UP000321393">
    <property type="component" value="Unassembled WGS sequence"/>
</dbReference>
<sequence length="225" mass="25921">MFLEFIKNLNNPEGGSSLVDDISELERYVHANGRISMSIAPDVEKPISQQTVRFNQAIDVYVRKTFPVRYLRWADVSREYIEVIKGDLQRIFVLDFNNQAMNRFVEQQMLSTFIEFRGDCHKHFKKYSNLEEAQGSRTNKAVRQKQPYNHSSGLKSFLQRQHELTEQKGESTTVWSCSNKHKTFVSQGAKDEHSQPSLEGSRPLSGKEICETVLGRRPGYSKDLG</sequence>
<evidence type="ECO:0000313" key="3">
    <source>
        <dbReference type="EMBL" id="TYK31647.1"/>
    </source>
</evidence>
<evidence type="ECO:0000313" key="2">
    <source>
        <dbReference type="EMBL" id="KAA0032375.1"/>
    </source>
</evidence>
<reference evidence="4 5" key="1">
    <citation type="submission" date="2019-08" db="EMBL/GenBank/DDBJ databases">
        <title>Draft genome sequences of two oriental melons (Cucumis melo L. var makuwa).</title>
        <authorList>
            <person name="Kwon S.-Y."/>
        </authorList>
    </citation>
    <scope>NUCLEOTIDE SEQUENCE [LARGE SCALE GENOMIC DNA]</scope>
    <source>
        <strain evidence="5">cv. Chang Bougi</strain>
        <strain evidence="4">cv. SW 3</strain>
        <tissue evidence="3">Leaf</tissue>
    </source>
</reference>
<dbReference type="OrthoDB" id="1921870at2759"/>
<comment type="caution">
    <text evidence="3">The sequence shown here is derived from an EMBL/GenBank/DDBJ whole genome shotgun (WGS) entry which is preliminary data.</text>
</comment>
<evidence type="ECO:0000313" key="4">
    <source>
        <dbReference type="Proteomes" id="UP000321393"/>
    </source>
</evidence>
<evidence type="ECO:0000256" key="1">
    <source>
        <dbReference type="SAM" id="MobiDB-lite"/>
    </source>
</evidence>
<feature type="region of interest" description="Disordered" evidence="1">
    <location>
        <begin position="186"/>
        <end position="225"/>
    </location>
</feature>
<dbReference type="EMBL" id="SSTE01021801">
    <property type="protein sequence ID" value="KAA0032375.1"/>
    <property type="molecule type" value="Genomic_DNA"/>
</dbReference>
<dbReference type="AlphaFoldDB" id="A0A5D3E688"/>
<protein>
    <submittedName>
        <fullName evidence="3">CACTA en-spm transposon protein</fullName>
    </submittedName>
</protein>
<dbReference type="EMBL" id="SSTD01000030">
    <property type="protein sequence ID" value="TYK31647.1"/>
    <property type="molecule type" value="Genomic_DNA"/>
</dbReference>
<proteinExistence type="predicted"/>
<organism evidence="3 5">
    <name type="scientific">Cucumis melo var. makuwa</name>
    <name type="common">Oriental melon</name>
    <dbReference type="NCBI Taxonomy" id="1194695"/>
    <lineage>
        <taxon>Eukaryota</taxon>
        <taxon>Viridiplantae</taxon>
        <taxon>Streptophyta</taxon>
        <taxon>Embryophyta</taxon>
        <taxon>Tracheophyta</taxon>
        <taxon>Spermatophyta</taxon>
        <taxon>Magnoliopsida</taxon>
        <taxon>eudicotyledons</taxon>
        <taxon>Gunneridae</taxon>
        <taxon>Pentapetalae</taxon>
        <taxon>rosids</taxon>
        <taxon>fabids</taxon>
        <taxon>Cucurbitales</taxon>
        <taxon>Cucurbitaceae</taxon>
        <taxon>Benincaseae</taxon>
        <taxon>Cucumis</taxon>
    </lineage>
</organism>
<gene>
    <name evidence="3" type="ORF">E5676_scaffold340G00390</name>
    <name evidence="2" type="ORF">E6C27_scaffold219G002430</name>
</gene>